<protein>
    <recommendedName>
        <fullName evidence="2">Sulfatase-modifying factor enzyme-like domain-containing protein</fullName>
    </recommendedName>
</protein>
<dbReference type="InterPro" id="IPR051043">
    <property type="entry name" value="Sulfatase_Mod_Factor_Kinase"/>
</dbReference>
<dbReference type="PANTHER" id="PTHR23150:SF19">
    <property type="entry name" value="FORMYLGLYCINE-GENERATING ENZYME"/>
    <property type="match status" value="1"/>
</dbReference>
<evidence type="ECO:0000313" key="4">
    <source>
        <dbReference type="Proteomes" id="UP000176992"/>
    </source>
</evidence>
<dbReference type="Proteomes" id="UP000176992">
    <property type="component" value="Unassembled WGS sequence"/>
</dbReference>
<dbReference type="SUPFAM" id="SSF56436">
    <property type="entry name" value="C-type lectin-like"/>
    <property type="match status" value="1"/>
</dbReference>
<sequence length="612" mass="69812">MVKMQSGVRKIRQFVVLPLIAVLLLLFGEQLPAGSRLGKITGIMDKIVAINLGSIHGVRQGLRGTVFRFDQSKNTVNVAEIQVIGVSDTSCLAKVTALMDTLELEQFVDIEGTLSPQILEKVDVVREMEENARNYFAVRQYTEPDSANCLAECRKILERDPGNRLALEMKRVMIRDYMSWAERELNQGNFAYAFIYCDRILKIDPNEPQAFEKIFELIDLMDVESGIPLDPISGGRPPDFYYAIALQYYRQGQFAKSNVYYNYLLDNFVKNDPAALEGRQKNDKMLALVGRLRQMRVSQASQRAEVEQKRREEQQQRKKKIEQARYFRVAAEDLFRKKDFTAALVYYLKIMDISPEDSLVQQRREVIAQYDMVKIPAGEFSRGSSDREIGEIKVDFGSNTMLNRELPKQWVYLDSFYIDRHEVTNHEYKSFIESTDHSPPLNWTDGTYPAGMDDYPVVYVSWLDASAYARWIGKRLPTEQEWEKAARGSNGYQWPWGDRFYPHRCNVKETGKNGPLPVGSFLNGANEFGVLDLAGNVWEWINTDIGPYSGYADDPSYFPSRFRKVIRGGSFMSSGACARGAFRGDAAVNQLYIDVGFRCARDAGTVVDVPDS</sequence>
<evidence type="ECO:0000256" key="1">
    <source>
        <dbReference type="SAM" id="Coils"/>
    </source>
</evidence>
<dbReference type="InterPro" id="IPR005532">
    <property type="entry name" value="SUMF_dom"/>
</dbReference>
<dbReference type="InterPro" id="IPR011990">
    <property type="entry name" value="TPR-like_helical_dom_sf"/>
</dbReference>
<dbReference type="SMART" id="SM00028">
    <property type="entry name" value="TPR"/>
    <property type="match status" value="3"/>
</dbReference>
<dbReference type="GO" id="GO:0120147">
    <property type="term" value="F:formylglycine-generating oxidase activity"/>
    <property type="evidence" value="ECO:0007669"/>
    <property type="project" value="TreeGrafter"/>
</dbReference>
<dbReference type="InterPro" id="IPR042095">
    <property type="entry name" value="SUMF_sf"/>
</dbReference>
<gene>
    <name evidence="3" type="ORF">A2Z86_09705</name>
</gene>
<dbReference type="Pfam" id="PF03781">
    <property type="entry name" value="FGE-sulfatase"/>
    <property type="match status" value="1"/>
</dbReference>
<feature type="domain" description="Sulfatase-modifying factor enzyme-like" evidence="2">
    <location>
        <begin position="371"/>
        <end position="601"/>
    </location>
</feature>
<feature type="coiled-coil region" evidence="1">
    <location>
        <begin position="297"/>
        <end position="324"/>
    </location>
</feature>
<dbReference type="AlphaFoldDB" id="A0A1F5YGM1"/>
<evidence type="ECO:0000313" key="3">
    <source>
        <dbReference type="EMBL" id="OGF99126.1"/>
    </source>
</evidence>
<dbReference type="SUPFAM" id="SSF48452">
    <property type="entry name" value="TPR-like"/>
    <property type="match status" value="1"/>
</dbReference>
<dbReference type="Gene3D" id="1.25.40.10">
    <property type="entry name" value="Tetratricopeptide repeat domain"/>
    <property type="match status" value="1"/>
</dbReference>
<dbReference type="Gene3D" id="3.90.1580.10">
    <property type="entry name" value="paralog of FGE (formylglycine-generating enzyme)"/>
    <property type="match status" value="1"/>
</dbReference>
<comment type="caution">
    <text evidence="3">The sequence shown here is derived from an EMBL/GenBank/DDBJ whole genome shotgun (WGS) entry which is preliminary data.</text>
</comment>
<dbReference type="PANTHER" id="PTHR23150">
    <property type="entry name" value="SULFATASE MODIFYING FACTOR 1, 2"/>
    <property type="match status" value="1"/>
</dbReference>
<dbReference type="InterPro" id="IPR019734">
    <property type="entry name" value="TPR_rpt"/>
</dbReference>
<evidence type="ECO:0000259" key="2">
    <source>
        <dbReference type="Pfam" id="PF03781"/>
    </source>
</evidence>
<accession>A0A1F5YGM1</accession>
<dbReference type="EMBL" id="MFIV01000042">
    <property type="protein sequence ID" value="OGF99126.1"/>
    <property type="molecule type" value="Genomic_DNA"/>
</dbReference>
<name>A0A1F5YGM1_9BACT</name>
<proteinExistence type="predicted"/>
<dbReference type="InterPro" id="IPR016187">
    <property type="entry name" value="CTDL_fold"/>
</dbReference>
<keyword evidence="1" id="KW-0175">Coiled coil</keyword>
<reference evidence="3 4" key="1">
    <citation type="journal article" date="2016" name="Nat. Commun.">
        <title>Thousands of microbial genomes shed light on interconnected biogeochemical processes in an aquifer system.</title>
        <authorList>
            <person name="Anantharaman K."/>
            <person name="Brown C.T."/>
            <person name="Hug L.A."/>
            <person name="Sharon I."/>
            <person name="Castelle C.J."/>
            <person name="Probst A.J."/>
            <person name="Thomas B.C."/>
            <person name="Singh A."/>
            <person name="Wilkins M.J."/>
            <person name="Karaoz U."/>
            <person name="Brodie E.L."/>
            <person name="Williams K.H."/>
            <person name="Hubbard S.S."/>
            <person name="Banfield J.F."/>
        </authorList>
    </citation>
    <scope>NUCLEOTIDE SEQUENCE [LARGE SCALE GENOMIC DNA]</scope>
</reference>
<organism evidence="3 4">
    <name type="scientific">Candidatus Glassbacteria bacterium GWA2_58_10</name>
    <dbReference type="NCBI Taxonomy" id="1817865"/>
    <lineage>
        <taxon>Bacteria</taxon>
        <taxon>Candidatus Glassiibacteriota</taxon>
    </lineage>
</organism>